<accession>A0A914QTH4</accession>
<dbReference type="Gene3D" id="3.30.420.40">
    <property type="match status" value="2"/>
</dbReference>
<organism evidence="5 6">
    <name type="scientific">Panagrolaimus davidi</name>
    <dbReference type="NCBI Taxonomy" id="227884"/>
    <lineage>
        <taxon>Eukaryota</taxon>
        <taxon>Metazoa</taxon>
        <taxon>Ecdysozoa</taxon>
        <taxon>Nematoda</taxon>
        <taxon>Chromadorea</taxon>
        <taxon>Rhabditida</taxon>
        <taxon>Tylenchina</taxon>
        <taxon>Panagrolaimomorpha</taxon>
        <taxon>Panagrolaimoidea</taxon>
        <taxon>Panagrolaimidae</taxon>
        <taxon>Panagrolaimus</taxon>
    </lineage>
</organism>
<dbReference type="InterPro" id="IPR013126">
    <property type="entry name" value="Hsp_70_fam"/>
</dbReference>
<feature type="chain" id="PRO_5037460433" evidence="4">
    <location>
        <begin position="17"/>
        <end position="91"/>
    </location>
</feature>
<sequence>MAGIFVFQLICQPTAAAIAYGMEHSYINGEMLFVFDMGGRTLDITVIKVLTSEDFEVVTFDGDQQLCGRDFGGVIVEWMFNELERQSEKKM</sequence>
<dbReference type="WBParaSite" id="PDA_v2.g30731.t1">
    <property type="protein sequence ID" value="PDA_v2.g30731.t1"/>
    <property type="gene ID" value="PDA_v2.g30731"/>
</dbReference>
<feature type="signal peptide" evidence="4">
    <location>
        <begin position="1"/>
        <end position="16"/>
    </location>
</feature>
<dbReference type="GO" id="GO:0140662">
    <property type="term" value="F:ATP-dependent protein folding chaperone"/>
    <property type="evidence" value="ECO:0007669"/>
    <property type="project" value="InterPro"/>
</dbReference>
<comment type="similarity">
    <text evidence="1">Belongs to the heat shock protein 70 family.</text>
</comment>
<keyword evidence="2" id="KW-0547">Nucleotide-binding</keyword>
<reference evidence="6" key="1">
    <citation type="submission" date="2022-11" db="UniProtKB">
        <authorList>
            <consortium name="WormBaseParasite"/>
        </authorList>
    </citation>
    <scope>IDENTIFICATION</scope>
</reference>
<evidence type="ECO:0000256" key="3">
    <source>
        <dbReference type="ARBA" id="ARBA00022840"/>
    </source>
</evidence>
<protein>
    <submittedName>
        <fullName evidence="6">Uncharacterized protein</fullName>
    </submittedName>
</protein>
<dbReference type="Pfam" id="PF00012">
    <property type="entry name" value="HSP70"/>
    <property type="match status" value="1"/>
</dbReference>
<proteinExistence type="inferred from homology"/>
<dbReference type="InterPro" id="IPR043129">
    <property type="entry name" value="ATPase_NBD"/>
</dbReference>
<dbReference type="GO" id="GO:0005524">
    <property type="term" value="F:ATP binding"/>
    <property type="evidence" value="ECO:0007669"/>
    <property type="project" value="UniProtKB-KW"/>
</dbReference>
<keyword evidence="3" id="KW-0067">ATP-binding</keyword>
<keyword evidence="5" id="KW-1185">Reference proteome</keyword>
<evidence type="ECO:0000256" key="1">
    <source>
        <dbReference type="ARBA" id="ARBA00007381"/>
    </source>
</evidence>
<dbReference type="AlphaFoldDB" id="A0A914QTH4"/>
<evidence type="ECO:0000313" key="6">
    <source>
        <dbReference type="WBParaSite" id="PDA_v2.g30731.t1"/>
    </source>
</evidence>
<dbReference type="PANTHER" id="PTHR19375">
    <property type="entry name" value="HEAT SHOCK PROTEIN 70KDA"/>
    <property type="match status" value="1"/>
</dbReference>
<dbReference type="Gene3D" id="3.90.640.10">
    <property type="entry name" value="Actin, Chain A, domain 4"/>
    <property type="match status" value="1"/>
</dbReference>
<evidence type="ECO:0000256" key="2">
    <source>
        <dbReference type="ARBA" id="ARBA00022741"/>
    </source>
</evidence>
<evidence type="ECO:0000256" key="4">
    <source>
        <dbReference type="SAM" id="SignalP"/>
    </source>
</evidence>
<name>A0A914QTH4_9BILA</name>
<evidence type="ECO:0000313" key="5">
    <source>
        <dbReference type="Proteomes" id="UP000887578"/>
    </source>
</evidence>
<keyword evidence="4" id="KW-0732">Signal</keyword>
<dbReference type="Proteomes" id="UP000887578">
    <property type="component" value="Unplaced"/>
</dbReference>
<dbReference type="SUPFAM" id="SSF53067">
    <property type="entry name" value="Actin-like ATPase domain"/>
    <property type="match status" value="1"/>
</dbReference>